<evidence type="ECO:0000313" key="1">
    <source>
        <dbReference type="EMBL" id="KAG0499263.1"/>
    </source>
</evidence>
<keyword evidence="3" id="KW-1185">Reference proteome</keyword>
<dbReference type="AlphaFoldDB" id="A0A835S8I6"/>
<accession>A0A835S8I6</accession>
<dbReference type="Proteomes" id="UP000639772">
    <property type="component" value="Chromosome 1"/>
</dbReference>
<evidence type="ECO:0000313" key="3">
    <source>
        <dbReference type="Proteomes" id="UP000636800"/>
    </source>
</evidence>
<organism evidence="1 3">
    <name type="scientific">Vanilla planifolia</name>
    <name type="common">Vanilla</name>
    <dbReference type="NCBI Taxonomy" id="51239"/>
    <lineage>
        <taxon>Eukaryota</taxon>
        <taxon>Viridiplantae</taxon>
        <taxon>Streptophyta</taxon>
        <taxon>Embryophyta</taxon>
        <taxon>Tracheophyta</taxon>
        <taxon>Spermatophyta</taxon>
        <taxon>Magnoliopsida</taxon>
        <taxon>Liliopsida</taxon>
        <taxon>Asparagales</taxon>
        <taxon>Orchidaceae</taxon>
        <taxon>Vanilloideae</taxon>
        <taxon>Vanilleae</taxon>
        <taxon>Vanilla</taxon>
    </lineage>
</organism>
<comment type="caution">
    <text evidence="1">The sequence shown here is derived from an EMBL/GenBank/DDBJ whole genome shotgun (WGS) entry which is preliminary data.</text>
</comment>
<protein>
    <submittedName>
        <fullName evidence="1">Uncharacterized protein</fullName>
    </submittedName>
</protein>
<dbReference type="EMBL" id="JADCNM010000001">
    <property type="protein sequence ID" value="KAG0503499.1"/>
    <property type="molecule type" value="Genomic_DNA"/>
</dbReference>
<dbReference type="Proteomes" id="UP000636800">
    <property type="component" value="Chromosome 1"/>
</dbReference>
<sequence length="98" mass="11386">MTVNHGRCRTQFLQTALSLSTNMQTFRFSSPDLALRWPTHNNCFEHLGLFRLKKRTTVVMPRRPVVFSSGCRSSDRSTGHPAIWKAVDILWILARWLE</sequence>
<gene>
    <name evidence="2" type="ORF">HPP92_003571</name>
    <name evidence="1" type="ORF">HPP92_003954</name>
</gene>
<evidence type="ECO:0000313" key="4">
    <source>
        <dbReference type="Proteomes" id="UP000639772"/>
    </source>
</evidence>
<dbReference type="EMBL" id="JADCNL010000001">
    <property type="protein sequence ID" value="KAG0499263.1"/>
    <property type="molecule type" value="Genomic_DNA"/>
</dbReference>
<reference evidence="3 4" key="1">
    <citation type="journal article" date="2020" name="Nat. Food">
        <title>A phased Vanilla planifolia genome enables genetic improvement of flavour and production.</title>
        <authorList>
            <person name="Hasing T."/>
            <person name="Tang H."/>
            <person name="Brym M."/>
            <person name="Khazi F."/>
            <person name="Huang T."/>
            <person name="Chambers A.H."/>
        </authorList>
    </citation>
    <scope>NUCLEOTIDE SEQUENCE [LARGE SCALE GENOMIC DNA]</scope>
    <source>
        <tissue evidence="1">Leaf</tissue>
    </source>
</reference>
<name>A0A835S8I6_VANPL</name>
<proteinExistence type="predicted"/>
<evidence type="ECO:0000313" key="2">
    <source>
        <dbReference type="EMBL" id="KAG0503499.1"/>
    </source>
</evidence>